<accession>A0ABU5AX82</accession>
<evidence type="ECO:0000313" key="2">
    <source>
        <dbReference type="Proteomes" id="UP001276564"/>
    </source>
</evidence>
<dbReference type="RefSeq" id="WP_320256298.1">
    <property type="nucleotide sequence ID" value="NZ_JAVIIO010000023.1"/>
</dbReference>
<proteinExistence type="predicted"/>
<organism evidence="1 2">
    <name type="scientific">Mesorhizobium abyssinicae</name>
    <dbReference type="NCBI Taxonomy" id="1209958"/>
    <lineage>
        <taxon>Bacteria</taxon>
        <taxon>Pseudomonadati</taxon>
        <taxon>Pseudomonadota</taxon>
        <taxon>Alphaproteobacteria</taxon>
        <taxon>Hyphomicrobiales</taxon>
        <taxon>Phyllobacteriaceae</taxon>
        <taxon>Mesorhizobium</taxon>
    </lineage>
</organism>
<evidence type="ECO:0000313" key="1">
    <source>
        <dbReference type="EMBL" id="MDX8541826.1"/>
    </source>
</evidence>
<keyword evidence="2" id="KW-1185">Reference proteome</keyword>
<gene>
    <name evidence="1" type="ORF">RFM23_29890</name>
</gene>
<reference evidence="1 2" key="1">
    <citation type="submission" date="2023-08" db="EMBL/GenBank/DDBJ databases">
        <title>Implementing the SeqCode for naming new Mesorhizobium species isolated from Vachellia karroo root nodules.</title>
        <authorList>
            <person name="Van Lill M."/>
        </authorList>
    </citation>
    <scope>NUCLEOTIDE SEQUENCE [LARGE SCALE GENOMIC DNA]</scope>
    <source>
        <strain evidence="1 2">VK4B</strain>
    </source>
</reference>
<protein>
    <submittedName>
        <fullName evidence="1">Uncharacterized protein</fullName>
    </submittedName>
</protein>
<comment type="caution">
    <text evidence="1">The sequence shown here is derived from an EMBL/GenBank/DDBJ whole genome shotgun (WGS) entry which is preliminary data.</text>
</comment>
<sequence length="91" mass="9920">MLRAATATADDAMREIGGQEMMKIAIEFYRTRDADDGHAVIRRETVEVDDLDGAVAAAQLLARTLDMPQHPGCMMITDANGKMPASSARKR</sequence>
<name>A0ABU5AX82_9HYPH</name>
<dbReference type="EMBL" id="JAVIIP010000028">
    <property type="protein sequence ID" value="MDX8541826.1"/>
    <property type="molecule type" value="Genomic_DNA"/>
</dbReference>
<dbReference type="Proteomes" id="UP001276564">
    <property type="component" value="Unassembled WGS sequence"/>
</dbReference>